<organism evidence="1 2">
    <name type="scientific">Populus alba</name>
    <name type="common">White poplar</name>
    <dbReference type="NCBI Taxonomy" id="43335"/>
    <lineage>
        <taxon>Eukaryota</taxon>
        <taxon>Viridiplantae</taxon>
        <taxon>Streptophyta</taxon>
        <taxon>Embryophyta</taxon>
        <taxon>Tracheophyta</taxon>
        <taxon>Spermatophyta</taxon>
        <taxon>Magnoliopsida</taxon>
        <taxon>eudicotyledons</taxon>
        <taxon>Gunneridae</taxon>
        <taxon>Pentapetalae</taxon>
        <taxon>rosids</taxon>
        <taxon>fabids</taxon>
        <taxon>Malpighiales</taxon>
        <taxon>Salicaceae</taxon>
        <taxon>Saliceae</taxon>
        <taxon>Populus</taxon>
    </lineage>
</organism>
<proteinExistence type="predicted"/>
<name>A0ACC4D038_POPAL</name>
<comment type="caution">
    <text evidence="1">The sequence shown here is derived from an EMBL/GenBank/DDBJ whole genome shotgun (WGS) entry which is preliminary data.</text>
</comment>
<dbReference type="EMBL" id="RCHU02000001">
    <property type="protein sequence ID" value="KAL3610921.1"/>
    <property type="molecule type" value="Genomic_DNA"/>
</dbReference>
<reference evidence="1 2" key="1">
    <citation type="journal article" date="2024" name="Plant Biotechnol. J.">
        <title>Genome and CRISPR/Cas9 system of a widespread forest tree (Populus alba) in the world.</title>
        <authorList>
            <person name="Liu Y.J."/>
            <person name="Jiang P.F."/>
            <person name="Han X.M."/>
            <person name="Li X.Y."/>
            <person name="Wang H.M."/>
            <person name="Wang Y.J."/>
            <person name="Wang X.X."/>
            <person name="Zeng Q.Y."/>
        </authorList>
    </citation>
    <scope>NUCLEOTIDE SEQUENCE [LARGE SCALE GENOMIC DNA]</scope>
    <source>
        <strain evidence="2">cv. PAL-ZL1</strain>
    </source>
</reference>
<evidence type="ECO:0000313" key="2">
    <source>
        <dbReference type="Proteomes" id="UP000309997"/>
    </source>
</evidence>
<evidence type="ECO:0000313" key="1">
    <source>
        <dbReference type="EMBL" id="KAL3610921.1"/>
    </source>
</evidence>
<gene>
    <name evidence="1" type="ORF">D5086_001941</name>
</gene>
<accession>A0ACC4D038</accession>
<sequence length="261" mass="28722">MIAMGKKHSRKEWVLAVLPKTALLTLFNLSLVGVAEGGGRDDGGEDVVHSLKVSLEDLYLGTSKKHSLTWNVICSMCNGKGSKSGGSIKCGVCQGSGMKVSIWQLGPSMIQQMQRPCNECKGSGETIRDKDRCPQCRGEKDVPENKVLEVIVEKGMQNEADEAQVTGDIVFVLQQKEHLEFKRKGDDLFVEHTLSLTEALCGFKFALTHLDGRQLLIKSNPAEVLKPVKAMGTILLRPLSQLTDMELGEREETTLHDVNME</sequence>
<protein>
    <submittedName>
        <fullName evidence="1">Uncharacterized protein</fullName>
    </submittedName>
</protein>
<dbReference type="Proteomes" id="UP000309997">
    <property type="component" value="Unassembled WGS sequence"/>
</dbReference>
<keyword evidence="2" id="KW-1185">Reference proteome</keyword>